<evidence type="ECO:0000313" key="1">
    <source>
        <dbReference type="EMBL" id="CAQ81908.1"/>
    </source>
</evidence>
<keyword evidence="2" id="KW-1185">Reference proteome</keyword>
<name>B6ET20_ALISL</name>
<gene>
    <name evidence="1" type="ordered locus">VSAL_p840_49</name>
</gene>
<dbReference type="KEGG" id="vsa:VSAL_p840_49"/>
<protein>
    <recommendedName>
        <fullName evidence="3">Abi-like protein</fullName>
    </recommendedName>
</protein>
<dbReference type="AlphaFoldDB" id="B6ET20"/>
<evidence type="ECO:0000313" key="2">
    <source>
        <dbReference type="Proteomes" id="UP000001730"/>
    </source>
</evidence>
<dbReference type="EMBL" id="FM178381">
    <property type="protein sequence ID" value="CAQ81908.1"/>
    <property type="molecule type" value="Genomic_DNA"/>
</dbReference>
<keyword evidence="1" id="KW-0614">Plasmid</keyword>
<sequence length="319" mass="37478">MVGFMPSSITYAPIFDLISEPRLRSFDVFFDEEASEMERYGAYIWSQNASAALYPLMQQLEILLRNSVDRVARKRFGDYWWDNISVDKTKSDWSNFNYGINNAIKKLERKWKKKERERLNLQAGAALPTPTPTFDHDDIVATTDFGTWKEIFISAHYTSELDEQNKYLWPKSMSKVFKRYDLLGSNTEEARVEFLRLINEIKDYRNRLFHHDCIWIKSKSTDQKSAIETIRHKINLLEKLIKVISPITHSTLSTWGVFYHARRICSWRELKIYLTFEQECSFTAAEVDSLSERFSSVSSHNATVSMDYNGVPFCIHKLR</sequence>
<dbReference type="Proteomes" id="UP000001730">
    <property type="component" value="Plasmid pVSAL840"/>
</dbReference>
<evidence type="ECO:0008006" key="3">
    <source>
        <dbReference type="Google" id="ProtNLM"/>
    </source>
</evidence>
<proteinExistence type="predicted"/>
<dbReference type="HOGENOM" id="CLU_067089_0_1_6"/>
<reference evidence="1 2" key="1">
    <citation type="journal article" date="2008" name="BMC Genomics">
        <title>The genome sequence of the fish pathogen Aliivibrio salmonicida strain LFI1238 shows extensive evidence of gene decay.</title>
        <authorList>
            <person name="Hjerde E."/>
            <person name="Lorentzen M.S."/>
            <person name="Holden M.T."/>
            <person name="Seeger K."/>
            <person name="Paulsen S."/>
            <person name="Bason N."/>
            <person name="Churcher C."/>
            <person name="Harris D."/>
            <person name="Norbertczak H."/>
            <person name="Quail M.A."/>
            <person name="Sanders S."/>
            <person name="Thurston S."/>
            <person name="Parkhill J."/>
            <person name="Willassen N.P."/>
            <person name="Thomson N.R."/>
        </authorList>
    </citation>
    <scope>NUCLEOTIDE SEQUENCE [LARGE SCALE GENOMIC DNA]</scope>
    <source>
        <strain evidence="1 2">LFI1238</strain>
    </source>
</reference>
<organism evidence="1 2">
    <name type="scientific">Aliivibrio salmonicida (strain LFI1238)</name>
    <name type="common">Vibrio salmonicida (strain LFI1238)</name>
    <dbReference type="NCBI Taxonomy" id="316275"/>
    <lineage>
        <taxon>Bacteria</taxon>
        <taxon>Pseudomonadati</taxon>
        <taxon>Pseudomonadota</taxon>
        <taxon>Gammaproteobacteria</taxon>
        <taxon>Vibrionales</taxon>
        <taxon>Vibrionaceae</taxon>
        <taxon>Aliivibrio</taxon>
    </lineage>
</organism>
<accession>B6ET20</accession>
<geneLocation type="plasmid" evidence="1 2">
    <name>pVSAL840</name>
</geneLocation>